<evidence type="ECO:0000256" key="11">
    <source>
        <dbReference type="RuleBase" id="RU003357"/>
    </source>
</evidence>
<dbReference type="Pfam" id="PF07715">
    <property type="entry name" value="Plug"/>
    <property type="match status" value="1"/>
</dbReference>
<keyword evidence="2 10" id="KW-0813">Transport</keyword>
<evidence type="ECO:0000313" key="15">
    <source>
        <dbReference type="EMBL" id="RXJ60911.1"/>
    </source>
</evidence>
<dbReference type="InterPro" id="IPR010917">
    <property type="entry name" value="TonB_rcpt_CS"/>
</dbReference>
<keyword evidence="4 10" id="KW-0812">Transmembrane</keyword>
<evidence type="ECO:0000256" key="3">
    <source>
        <dbReference type="ARBA" id="ARBA00022452"/>
    </source>
</evidence>
<evidence type="ECO:0000256" key="9">
    <source>
        <dbReference type="ARBA" id="ARBA00023237"/>
    </source>
</evidence>
<comment type="similarity">
    <text evidence="10 11">Belongs to the TonB-dependent receptor family.</text>
</comment>
<proteinExistence type="inferred from homology"/>
<dbReference type="PANTHER" id="PTHR30069">
    <property type="entry name" value="TONB-DEPENDENT OUTER MEMBRANE RECEPTOR"/>
    <property type="match status" value="1"/>
</dbReference>
<keyword evidence="5" id="KW-0732">Signal</keyword>
<evidence type="ECO:0000256" key="8">
    <source>
        <dbReference type="ARBA" id="ARBA00023170"/>
    </source>
</evidence>
<evidence type="ECO:0000259" key="13">
    <source>
        <dbReference type="Pfam" id="PF00593"/>
    </source>
</evidence>
<protein>
    <submittedName>
        <fullName evidence="15">TonB-dependent receptor</fullName>
    </submittedName>
</protein>
<dbReference type="PROSITE" id="PS01156">
    <property type="entry name" value="TONB_DEPENDENT_REC_2"/>
    <property type="match status" value="1"/>
</dbReference>
<name>A0A4Q0XY69_9BACT</name>
<evidence type="ECO:0000256" key="12">
    <source>
        <dbReference type="SAM" id="MobiDB-lite"/>
    </source>
</evidence>
<dbReference type="PROSITE" id="PS52016">
    <property type="entry name" value="TONB_DEPENDENT_REC_3"/>
    <property type="match status" value="1"/>
</dbReference>
<dbReference type="Gene3D" id="2.40.170.20">
    <property type="entry name" value="TonB-dependent receptor, beta-barrel domain"/>
    <property type="match status" value="1"/>
</dbReference>
<dbReference type="Gene3D" id="2.170.130.10">
    <property type="entry name" value="TonB-dependent receptor, plug domain"/>
    <property type="match status" value="1"/>
</dbReference>
<evidence type="ECO:0000256" key="10">
    <source>
        <dbReference type="PROSITE-ProRule" id="PRU01360"/>
    </source>
</evidence>
<accession>A0A4Q0XY69</accession>
<gene>
    <name evidence="15" type="ORF">CRV04_02550</name>
</gene>
<dbReference type="InterPro" id="IPR012910">
    <property type="entry name" value="Plug_dom"/>
</dbReference>
<keyword evidence="6 11" id="KW-0798">TonB box</keyword>
<dbReference type="EMBL" id="PDKN01000001">
    <property type="protein sequence ID" value="RXJ60911.1"/>
    <property type="molecule type" value="Genomic_DNA"/>
</dbReference>
<feature type="domain" description="TonB-dependent receptor plug" evidence="14">
    <location>
        <begin position="43"/>
        <end position="137"/>
    </location>
</feature>
<organism evidence="15 16">
    <name type="scientific">Candidatus Marinarcus aquaticus</name>
    <dbReference type="NCBI Taxonomy" id="2044504"/>
    <lineage>
        <taxon>Bacteria</taxon>
        <taxon>Pseudomonadati</taxon>
        <taxon>Campylobacterota</taxon>
        <taxon>Epsilonproteobacteria</taxon>
        <taxon>Campylobacterales</taxon>
        <taxon>Arcobacteraceae</taxon>
        <taxon>Candidatus Marinarcus</taxon>
    </lineage>
</organism>
<evidence type="ECO:0000256" key="1">
    <source>
        <dbReference type="ARBA" id="ARBA00004571"/>
    </source>
</evidence>
<dbReference type="InterPro" id="IPR037066">
    <property type="entry name" value="Plug_dom_sf"/>
</dbReference>
<keyword evidence="9 10" id="KW-0998">Cell outer membrane</keyword>
<keyword evidence="3 10" id="KW-1134">Transmembrane beta strand</keyword>
<dbReference type="GO" id="GO:0009279">
    <property type="term" value="C:cell outer membrane"/>
    <property type="evidence" value="ECO:0007669"/>
    <property type="project" value="UniProtKB-SubCell"/>
</dbReference>
<dbReference type="PANTHER" id="PTHR30069:SF29">
    <property type="entry name" value="HEMOGLOBIN AND HEMOGLOBIN-HAPTOGLOBIN-BINDING PROTEIN 1-RELATED"/>
    <property type="match status" value="1"/>
</dbReference>
<evidence type="ECO:0000259" key="14">
    <source>
        <dbReference type="Pfam" id="PF07715"/>
    </source>
</evidence>
<reference evidence="15 16" key="1">
    <citation type="submission" date="2017-10" db="EMBL/GenBank/DDBJ databases">
        <title>Genomics of the genus Arcobacter.</title>
        <authorList>
            <person name="Perez-Cataluna A."/>
            <person name="Figueras M.J."/>
        </authorList>
    </citation>
    <scope>NUCLEOTIDE SEQUENCE [LARGE SCALE GENOMIC DNA]</scope>
    <source>
        <strain evidence="15 16">CECT 8987</strain>
    </source>
</reference>
<comment type="caution">
    <text evidence="15">The sequence shown here is derived from an EMBL/GenBank/DDBJ whole genome shotgun (WGS) entry which is preliminary data.</text>
</comment>
<dbReference type="OrthoDB" id="9800913at2"/>
<evidence type="ECO:0000256" key="4">
    <source>
        <dbReference type="ARBA" id="ARBA00022692"/>
    </source>
</evidence>
<feature type="region of interest" description="Disordered" evidence="12">
    <location>
        <begin position="200"/>
        <end position="228"/>
    </location>
</feature>
<sequence>MKKTIFCSICLASLLYANESEQFRLGEIDISDNIELQNSVELYSEDFELHSHEDISESLESASGVFLSNLGGRNESTISIRGFDSRRVSVYMDGIPISVPYDGNFDYSRFLTADLSKISIEKGFSSVTYGANTMAGVINLVSKRPTKEFEGDISMGITYDDDWSRSAHTTSVNLGTKQKDFYLQLSGSIRDRHHFNVSKDFDTTSQQDNDQRENSSSSDVKGSIKLGITPTDNSEYALVYSKQHGKKEQPHVSDLKYSRDKYWDWPYWDRESIYFLSNHQFDNSYLKTRLYKDWYKNALQSYDDATYSTQTRNSSFDSNYDDYSVGGSVEFGTKFVSNEIKTSVTYKKDVHRAYDDGAIDEEYDDETFSVALEDIYSISDSLNLVAGISYDRLKPKKLWDSNTAPVDMGSSESSLNPQVGLFYDIDKKQKTSFTVARKTHLPTMKERYSRRLGRALPNSDLEAEKATHYELSYANRLTPNFHFKTNLFLIEVDDAIESVNVGTLEQNQNVGDFRHTGVELEVSYYLEQAEFGGNYTYMKIKNKQDSDFKRMGIPKHSAFAYFKYNIMDNLAYYANATYQTGQYSQNNDVYYKTEAFTRVDTKLMFDYKDISFEAGVKNLFDKDYEFDAGFPEPGREFFANLKYSF</sequence>
<dbReference type="RefSeq" id="WP_128995047.1">
    <property type="nucleotide sequence ID" value="NZ_PDKN01000001.1"/>
</dbReference>
<evidence type="ECO:0000256" key="5">
    <source>
        <dbReference type="ARBA" id="ARBA00022729"/>
    </source>
</evidence>
<evidence type="ECO:0000256" key="6">
    <source>
        <dbReference type="ARBA" id="ARBA00023077"/>
    </source>
</evidence>
<feature type="compositionally biased region" description="Polar residues" evidence="12">
    <location>
        <begin position="203"/>
        <end position="220"/>
    </location>
</feature>
<dbReference type="SUPFAM" id="SSF56935">
    <property type="entry name" value="Porins"/>
    <property type="match status" value="1"/>
</dbReference>
<keyword evidence="16" id="KW-1185">Reference proteome</keyword>
<keyword evidence="8 15" id="KW-0675">Receptor</keyword>
<dbReference type="InterPro" id="IPR000531">
    <property type="entry name" value="Beta-barrel_TonB"/>
</dbReference>
<dbReference type="CDD" id="cd01347">
    <property type="entry name" value="ligand_gated_channel"/>
    <property type="match status" value="1"/>
</dbReference>
<dbReference type="GO" id="GO:0044718">
    <property type="term" value="P:siderophore transmembrane transport"/>
    <property type="evidence" value="ECO:0007669"/>
    <property type="project" value="TreeGrafter"/>
</dbReference>
<dbReference type="InterPro" id="IPR036942">
    <property type="entry name" value="Beta-barrel_TonB_sf"/>
</dbReference>
<evidence type="ECO:0000313" key="16">
    <source>
        <dbReference type="Proteomes" id="UP000290657"/>
    </source>
</evidence>
<feature type="domain" description="TonB-dependent receptor-like beta-barrel" evidence="13">
    <location>
        <begin position="252"/>
        <end position="619"/>
    </location>
</feature>
<dbReference type="InterPro" id="IPR039426">
    <property type="entry name" value="TonB-dep_rcpt-like"/>
</dbReference>
<keyword evidence="7 10" id="KW-0472">Membrane</keyword>
<dbReference type="GO" id="GO:0015344">
    <property type="term" value="F:siderophore uptake transmembrane transporter activity"/>
    <property type="evidence" value="ECO:0007669"/>
    <property type="project" value="TreeGrafter"/>
</dbReference>
<dbReference type="Pfam" id="PF00593">
    <property type="entry name" value="TonB_dep_Rec_b-barrel"/>
    <property type="match status" value="1"/>
</dbReference>
<evidence type="ECO:0000256" key="7">
    <source>
        <dbReference type="ARBA" id="ARBA00023136"/>
    </source>
</evidence>
<dbReference type="AlphaFoldDB" id="A0A4Q0XY69"/>
<comment type="subcellular location">
    <subcellularLocation>
        <location evidence="1 10">Cell outer membrane</location>
        <topology evidence="1 10">Multi-pass membrane protein</topology>
    </subcellularLocation>
</comment>
<evidence type="ECO:0000256" key="2">
    <source>
        <dbReference type="ARBA" id="ARBA00022448"/>
    </source>
</evidence>
<dbReference type="Proteomes" id="UP000290657">
    <property type="component" value="Unassembled WGS sequence"/>
</dbReference>